<protein>
    <submittedName>
        <fullName evidence="1">Uncharacterized protein</fullName>
    </submittedName>
</protein>
<keyword evidence="2" id="KW-1185">Reference proteome</keyword>
<evidence type="ECO:0000313" key="1">
    <source>
        <dbReference type="EMBL" id="CAL1526087.1"/>
    </source>
</evidence>
<dbReference type="SUPFAM" id="SSF48371">
    <property type="entry name" value="ARM repeat"/>
    <property type="match status" value="1"/>
</dbReference>
<dbReference type="InterPro" id="IPR016024">
    <property type="entry name" value="ARM-type_fold"/>
</dbReference>
<dbReference type="EMBL" id="CAXITT010000002">
    <property type="protein sequence ID" value="CAL1526087.1"/>
    <property type="molecule type" value="Genomic_DNA"/>
</dbReference>
<sequence length="71" mass="7788">AICSLSKVLDILDLNSPNVKAMILSCLELLDDDDLDVRMECCALLGHIVGDNLTATSRAVCQLVWERLETV</sequence>
<accession>A0AAV2GZV5</accession>
<organism evidence="1 2">
    <name type="scientific">Lymnaea stagnalis</name>
    <name type="common">Great pond snail</name>
    <name type="synonym">Helix stagnalis</name>
    <dbReference type="NCBI Taxonomy" id="6523"/>
    <lineage>
        <taxon>Eukaryota</taxon>
        <taxon>Metazoa</taxon>
        <taxon>Spiralia</taxon>
        <taxon>Lophotrochozoa</taxon>
        <taxon>Mollusca</taxon>
        <taxon>Gastropoda</taxon>
        <taxon>Heterobranchia</taxon>
        <taxon>Euthyneura</taxon>
        <taxon>Panpulmonata</taxon>
        <taxon>Hygrophila</taxon>
        <taxon>Lymnaeoidea</taxon>
        <taxon>Lymnaeidae</taxon>
        <taxon>Lymnaea</taxon>
    </lineage>
</organism>
<name>A0AAV2GZV5_LYMST</name>
<feature type="non-terminal residue" evidence="1">
    <location>
        <position position="71"/>
    </location>
</feature>
<comment type="caution">
    <text evidence="1">The sequence shown here is derived from an EMBL/GenBank/DDBJ whole genome shotgun (WGS) entry which is preliminary data.</text>
</comment>
<feature type="non-terminal residue" evidence="1">
    <location>
        <position position="1"/>
    </location>
</feature>
<reference evidence="1 2" key="1">
    <citation type="submission" date="2024-04" db="EMBL/GenBank/DDBJ databases">
        <authorList>
            <consortium name="Genoscope - CEA"/>
            <person name="William W."/>
        </authorList>
    </citation>
    <scope>NUCLEOTIDE SEQUENCE [LARGE SCALE GENOMIC DNA]</scope>
</reference>
<dbReference type="Proteomes" id="UP001497497">
    <property type="component" value="Unassembled WGS sequence"/>
</dbReference>
<evidence type="ECO:0000313" key="2">
    <source>
        <dbReference type="Proteomes" id="UP001497497"/>
    </source>
</evidence>
<gene>
    <name evidence="1" type="ORF">GSLYS_00000264001</name>
</gene>
<proteinExistence type="predicted"/>
<dbReference type="AlphaFoldDB" id="A0AAV2GZV5"/>